<dbReference type="GO" id="GO:0016887">
    <property type="term" value="F:ATP hydrolysis activity"/>
    <property type="evidence" value="ECO:0007669"/>
    <property type="project" value="InterPro"/>
</dbReference>
<name>A0A3G5FKY2_TETHA</name>
<protein>
    <submittedName>
        <fullName evidence="5">ABC transporter ATP-binding protein</fullName>
    </submittedName>
</protein>
<dbReference type="SUPFAM" id="SSF52540">
    <property type="entry name" value="P-loop containing nucleoside triphosphate hydrolases"/>
    <property type="match status" value="1"/>
</dbReference>
<dbReference type="Proteomes" id="UP000280475">
    <property type="component" value="Chromosome"/>
</dbReference>
<keyword evidence="3 5" id="KW-0067">ATP-binding</keyword>
<organism evidence="5 6">
    <name type="scientific">Tetragenococcus halophilus</name>
    <name type="common">Pediococcus halophilus</name>
    <dbReference type="NCBI Taxonomy" id="51669"/>
    <lineage>
        <taxon>Bacteria</taxon>
        <taxon>Bacillati</taxon>
        <taxon>Bacillota</taxon>
        <taxon>Bacilli</taxon>
        <taxon>Lactobacillales</taxon>
        <taxon>Enterococcaceae</taxon>
        <taxon>Tetragenococcus</taxon>
    </lineage>
</organism>
<dbReference type="PANTHER" id="PTHR42939">
    <property type="entry name" value="ABC TRANSPORTER ATP-BINDING PROTEIN ALBC-RELATED"/>
    <property type="match status" value="1"/>
</dbReference>
<proteinExistence type="predicted"/>
<dbReference type="InterPro" id="IPR003593">
    <property type="entry name" value="AAA+_ATPase"/>
</dbReference>
<dbReference type="AlphaFoldDB" id="A0A3G5FKY2"/>
<gene>
    <name evidence="5" type="ORF">C7H83_11305</name>
</gene>
<reference evidence="5 6" key="1">
    <citation type="journal article" date="2012" name="Int. J. Syst. Evol. Microbiol.">
        <title>Characterization of Tetragenococcus strains from sugar thick juice reveals a novel species, Tetragenococcus osmophilus sp. nov., and divides Tetragenococcus halophilus into two subspecies, T. halophilus subsp. halophilus subsp. nov. and T. halophilus subsp. flandriensis subsp. nov.</title>
        <authorList>
            <person name="Juste A."/>
            <person name="Van Trappen S."/>
            <person name="Verreth C."/>
            <person name="Cleenwerck I."/>
            <person name="De Vos P."/>
            <person name="Lievens B."/>
            <person name="Willems K.A."/>
        </authorList>
    </citation>
    <scope>NUCLEOTIDE SEQUENCE [LARGE SCALE GENOMIC DNA]</scope>
    <source>
        <strain evidence="5 6">LMG 26042</strain>
    </source>
</reference>
<dbReference type="InterPro" id="IPR051782">
    <property type="entry name" value="ABC_Transporter_VariousFunc"/>
</dbReference>
<dbReference type="EMBL" id="CP027768">
    <property type="protein sequence ID" value="AYW51016.1"/>
    <property type="molecule type" value="Genomic_DNA"/>
</dbReference>
<keyword evidence="2" id="KW-0547">Nucleotide-binding</keyword>
<dbReference type="PROSITE" id="PS00211">
    <property type="entry name" value="ABC_TRANSPORTER_1"/>
    <property type="match status" value="1"/>
</dbReference>
<keyword evidence="1" id="KW-0813">Transport</keyword>
<evidence type="ECO:0000313" key="6">
    <source>
        <dbReference type="Proteomes" id="UP000280475"/>
    </source>
</evidence>
<evidence type="ECO:0000256" key="2">
    <source>
        <dbReference type="ARBA" id="ARBA00022741"/>
    </source>
</evidence>
<sequence>MRIKNIIHNYNNFKLDIEDISIEENEIIGLVGENGSGKTTFMDILSQMIVANDSFEVEEYRQNEILYIPSDVVPYEFLKVKEFCDIVINYSSSNRTRDEVMGDLGLTDKSDTKIAQLSQGMKKKLTLINLFLDKYSLVILDEPFNSVDLKYSYQIKEIILKLRESSTVLISSHIIDSLVDICDEFIYLEDGTVKKTFDNSGNKEELEAELFD</sequence>
<evidence type="ECO:0000259" key="4">
    <source>
        <dbReference type="PROSITE" id="PS50893"/>
    </source>
</evidence>
<dbReference type="InterPro" id="IPR017871">
    <property type="entry name" value="ABC_transporter-like_CS"/>
</dbReference>
<evidence type="ECO:0000256" key="3">
    <source>
        <dbReference type="ARBA" id="ARBA00022840"/>
    </source>
</evidence>
<accession>A0A3G5FKY2</accession>
<dbReference type="Pfam" id="PF00005">
    <property type="entry name" value="ABC_tran"/>
    <property type="match status" value="1"/>
</dbReference>
<dbReference type="SMART" id="SM00382">
    <property type="entry name" value="AAA"/>
    <property type="match status" value="1"/>
</dbReference>
<dbReference type="RefSeq" id="WP_103892976.1">
    <property type="nucleotide sequence ID" value="NZ_CP027768.1"/>
</dbReference>
<dbReference type="InterPro" id="IPR003439">
    <property type="entry name" value="ABC_transporter-like_ATP-bd"/>
</dbReference>
<dbReference type="GO" id="GO:0005524">
    <property type="term" value="F:ATP binding"/>
    <property type="evidence" value="ECO:0007669"/>
    <property type="project" value="UniProtKB-KW"/>
</dbReference>
<evidence type="ECO:0000256" key="1">
    <source>
        <dbReference type="ARBA" id="ARBA00022448"/>
    </source>
</evidence>
<feature type="domain" description="ABC transporter" evidence="4">
    <location>
        <begin position="1"/>
        <end position="209"/>
    </location>
</feature>
<dbReference type="PROSITE" id="PS50893">
    <property type="entry name" value="ABC_TRANSPORTER_2"/>
    <property type="match status" value="1"/>
</dbReference>
<evidence type="ECO:0000313" key="5">
    <source>
        <dbReference type="EMBL" id="AYW51016.1"/>
    </source>
</evidence>
<dbReference type="Gene3D" id="3.40.50.300">
    <property type="entry name" value="P-loop containing nucleotide triphosphate hydrolases"/>
    <property type="match status" value="1"/>
</dbReference>
<dbReference type="InterPro" id="IPR027417">
    <property type="entry name" value="P-loop_NTPase"/>
</dbReference>
<dbReference type="PANTHER" id="PTHR42939:SF1">
    <property type="entry name" value="ABC TRANSPORTER ATP-BINDING PROTEIN ALBC-RELATED"/>
    <property type="match status" value="1"/>
</dbReference>